<proteinExistence type="predicted"/>
<name>A0AB34YS16_9HYPH</name>
<protein>
    <submittedName>
        <fullName evidence="1">Uncharacterized protein</fullName>
    </submittedName>
</protein>
<keyword evidence="2" id="KW-1185">Reference proteome</keyword>
<comment type="caution">
    <text evidence="1">The sequence shown here is derived from an EMBL/GenBank/DDBJ whole genome shotgun (WGS) entry which is preliminary data.</text>
</comment>
<gene>
    <name evidence="1" type="ORF">GGQ79_001323</name>
</gene>
<dbReference type="Proteomes" id="UP000553980">
    <property type="component" value="Unassembled WGS sequence"/>
</dbReference>
<evidence type="ECO:0000313" key="1">
    <source>
        <dbReference type="EMBL" id="MBB4092838.1"/>
    </source>
</evidence>
<sequence length="46" mass="4834">MKPLEDKAASGISPLDCSAHIAANRPALFPLLIGTRSDDVMGLLRA</sequence>
<reference evidence="1 2" key="1">
    <citation type="submission" date="2020-08" db="EMBL/GenBank/DDBJ databases">
        <title>Genomic Encyclopedia of Type Strains, Phase IV (KMG-IV): sequencing the most valuable type-strain genomes for metagenomic binning, comparative biology and taxonomic classification.</title>
        <authorList>
            <person name="Goeker M."/>
        </authorList>
    </citation>
    <scope>NUCLEOTIDE SEQUENCE [LARGE SCALE GENOMIC DNA]</scope>
    <source>
        <strain evidence="1 2">DSM 23868</strain>
    </source>
</reference>
<accession>A0AB34YS16</accession>
<dbReference type="AlphaFoldDB" id="A0AB34YS16"/>
<dbReference type="EMBL" id="JACIEX010000002">
    <property type="protein sequence ID" value="MBB4092838.1"/>
    <property type="molecule type" value="Genomic_DNA"/>
</dbReference>
<organism evidence="1 2">
    <name type="scientific">Brucella pecoris</name>
    <dbReference type="NCBI Taxonomy" id="867683"/>
    <lineage>
        <taxon>Bacteria</taxon>
        <taxon>Pseudomonadati</taxon>
        <taxon>Pseudomonadota</taxon>
        <taxon>Alphaproteobacteria</taxon>
        <taxon>Hyphomicrobiales</taxon>
        <taxon>Brucellaceae</taxon>
        <taxon>Brucella/Ochrobactrum group</taxon>
        <taxon>Brucella</taxon>
    </lineage>
</organism>
<evidence type="ECO:0000313" key="2">
    <source>
        <dbReference type="Proteomes" id="UP000553980"/>
    </source>
</evidence>
<dbReference type="RefSeq" id="WP_158295698.1">
    <property type="nucleotide sequence ID" value="NZ_JACIEX010000002.1"/>
</dbReference>